<comment type="similarity">
    <text evidence="1">Belongs to the ornithine cyclodeaminase/mu-crystallin family.</text>
</comment>
<dbReference type="EMBL" id="CP102845">
    <property type="protein sequence ID" value="UVF21417.1"/>
    <property type="molecule type" value="Genomic_DNA"/>
</dbReference>
<keyword evidence="3" id="KW-1185">Reference proteome</keyword>
<reference evidence="2" key="1">
    <citation type="submission" date="2022-08" db="EMBL/GenBank/DDBJ databases">
        <title>Microvirga terrae sp. nov., isolated from soil.</title>
        <authorList>
            <person name="Kim K.H."/>
            <person name="Seo Y.L."/>
            <person name="Kim J.M."/>
            <person name="Lee J.K."/>
            <person name="Han D.M."/>
            <person name="Jeon C.O."/>
        </authorList>
    </citation>
    <scope>NUCLEOTIDE SEQUENCE</scope>
    <source>
        <strain evidence="2">R24</strain>
    </source>
</reference>
<dbReference type="PANTHER" id="PTHR13812">
    <property type="entry name" value="KETIMINE REDUCTASE MU-CRYSTALLIN"/>
    <property type="match status" value="1"/>
</dbReference>
<gene>
    <name evidence="2" type="ORF">HPT29_009990</name>
</gene>
<organism evidence="2 3">
    <name type="scientific">Microvirga terrae</name>
    <dbReference type="NCBI Taxonomy" id="2740529"/>
    <lineage>
        <taxon>Bacteria</taxon>
        <taxon>Pseudomonadati</taxon>
        <taxon>Pseudomonadota</taxon>
        <taxon>Alphaproteobacteria</taxon>
        <taxon>Hyphomicrobiales</taxon>
        <taxon>Methylobacteriaceae</taxon>
        <taxon>Microvirga</taxon>
    </lineage>
</organism>
<dbReference type="Gene3D" id="3.40.50.720">
    <property type="entry name" value="NAD(P)-binding Rossmann-like Domain"/>
    <property type="match status" value="1"/>
</dbReference>
<name>A0ABY5RZ24_9HYPH</name>
<evidence type="ECO:0000313" key="2">
    <source>
        <dbReference type="EMBL" id="UVF21417.1"/>
    </source>
</evidence>
<dbReference type="RefSeq" id="WP_259060531.1">
    <property type="nucleotide sequence ID" value="NZ_CP102845.1"/>
</dbReference>
<dbReference type="PANTHER" id="PTHR13812:SF19">
    <property type="entry name" value="KETIMINE REDUCTASE MU-CRYSTALLIN"/>
    <property type="match status" value="1"/>
</dbReference>
<sequence length="336" mass="35136">MALTMIVLSDRDVRSLLPMADAIEIVEKAMIAVSAGAANLPLRSVVDVGEPNRMGVMPGALLPGHGQTEACFGVKLVSLFPGNPDAGFSSHQGAIVLFEPEHGSAIAMMNAGLLTAIRTAAASAVATRALARPDSSTLAMIGAGEQAEHHLEAMLCVRPSIRHVRVAGRRREKAEAFAAHAAERHPGVTIEVFDDVRSAVGSADLVCTVTSSSEPVLMGGWVAPGTHLNVVGASIPSKREIDEEMVARSRLFVDYRASTFAQAGEVIRAIESGRIGRDHVLAEIGEVLAGKAAGRGSADDITLYRSLGIAAQDLACAGHCWREARARGLGVEASLD</sequence>
<dbReference type="InterPro" id="IPR036291">
    <property type="entry name" value="NAD(P)-bd_dom_sf"/>
</dbReference>
<accession>A0ABY5RZ24</accession>
<proteinExistence type="inferred from homology"/>
<dbReference type="InterPro" id="IPR003462">
    <property type="entry name" value="ODC_Mu_crystall"/>
</dbReference>
<evidence type="ECO:0000313" key="3">
    <source>
        <dbReference type="Proteomes" id="UP001017257"/>
    </source>
</evidence>
<evidence type="ECO:0000256" key="1">
    <source>
        <dbReference type="ARBA" id="ARBA00008903"/>
    </source>
</evidence>
<dbReference type="SUPFAM" id="SSF51735">
    <property type="entry name" value="NAD(P)-binding Rossmann-fold domains"/>
    <property type="match status" value="1"/>
</dbReference>
<protein>
    <submittedName>
        <fullName evidence="2">Ornithine cyclodeaminase family protein</fullName>
    </submittedName>
</protein>
<dbReference type="Proteomes" id="UP001017257">
    <property type="component" value="Chromosome"/>
</dbReference>
<dbReference type="InterPro" id="IPR023401">
    <property type="entry name" value="ODC_N"/>
</dbReference>
<dbReference type="PIRSF" id="PIRSF001439">
    <property type="entry name" value="CryM"/>
    <property type="match status" value="1"/>
</dbReference>
<dbReference type="Pfam" id="PF02423">
    <property type="entry name" value="OCD_Mu_crystall"/>
    <property type="match status" value="1"/>
</dbReference>
<dbReference type="Gene3D" id="3.30.1780.10">
    <property type="entry name" value="ornithine cyclodeaminase, domain 1"/>
    <property type="match status" value="1"/>
</dbReference>